<dbReference type="Pfam" id="PF00296">
    <property type="entry name" value="Bac_luciferase"/>
    <property type="match status" value="1"/>
</dbReference>
<dbReference type="PANTHER" id="PTHR43244:SF1">
    <property type="entry name" value="5,10-METHYLENETETRAHYDROMETHANOPTERIN REDUCTASE"/>
    <property type="match status" value="1"/>
</dbReference>
<dbReference type="Proteomes" id="UP000294225">
    <property type="component" value="Unassembled WGS sequence"/>
</dbReference>
<dbReference type="AlphaFoldDB" id="A0A4R0ITK0"/>
<accession>A0A4R0ITK0</accession>
<name>A0A4R0ITK0_9ACTN</name>
<evidence type="ECO:0000259" key="2">
    <source>
        <dbReference type="Pfam" id="PF00296"/>
    </source>
</evidence>
<dbReference type="InterPro" id="IPR011251">
    <property type="entry name" value="Luciferase-like_dom"/>
</dbReference>
<dbReference type="InterPro" id="IPR050564">
    <property type="entry name" value="F420-G6PD/mer"/>
</dbReference>
<feature type="domain" description="Luciferase-like" evidence="2">
    <location>
        <begin position="16"/>
        <end position="312"/>
    </location>
</feature>
<dbReference type="InterPro" id="IPR036661">
    <property type="entry name" value="Luciferase-like_sf"/>
</dbReference>
<dbReference type="SUPFAM" id="SSF51679">
    <property type="entry name" value="Bacterial luciferase-like"/>
    <property type="match status" value="1"/>
</dbReference>
<dbReference type="PANTHER" id="PTHR43244">
    <property type="match status" value="1"/>
</dbReference>
<comment type="caution">
    <text evidence="3">The sequence shown here is derived from an EMBL/GenBank/DDBJ whole genome shotgun (WGS) entry which is preliminary data.</text>
</comment>
<organism evidence="3 4">
    <name type="scientific">Kribbella speibonae</name>
    <dbReference type="NCBI Taxonomy" id="1572660"/>
    <lineage>
        <taxon>Bacteria</taxon>
        <taxon>Bacillati</taxon>
        <taxon>Actinomycetota</taxon>
        <taxon>Actinomycetes</taxon>
        <taxon>Propionibacteriales</taxon>
        <taxon>Kribbellaceae</taxon>
        <taxon>Kribbella</taxon>
    </lineage>
</organism>
<keyword evidence="1" id="KW-0560">Oxidoreductase</keyword>
<evidence type="ECO:0000313" key="3">
    <source>
        <dbReference type="EMBL" id="TCC36447.1"/>
    </source>
</evidence>
<evidence type="ECO:0000256" key="1">
    <source>
        <dbReference type="ARBA" id="ARBA00023002"/>
    </source>
</evidence>
<sequence>MGPLMNLGNTSVLLGAENVEVSELRRLAKVVETAGFHAAWTVDGDADPSVFSHEILAQTTGLVSGSCVVARWKRHPMLMAQTLASLDHLYPGRVSIGIGSAAWMSHPRASWGAPLDHLVGRMSEFVEILRRALAGEHVDVDGRYYVAEGRAAPTPSHHVPIYVAAAGPQMAGLAGRKADGVFLHVGTAARIGVLAEAARSAAERVGRDPDGLRVDQVVYACVDETRELAADALRRLIATGLSDDQLTEAVTELRSAETAAAVITQRTAGDHEAVAAAIPDEFLDQVGVALARSESAAYVDEALARVRAPGVSALTLYPLPAKASDFAGSYAAFADLFQRLAEAN</sequence>
<dbReference type="Gene3D" id="3.20.20.30">
    <property type="entry name" value="Luciferase-like domain"/>
    <property type="match status" value="1"/>
</dbReference>
<proteinExistence type="predicted"/>
<reference evidence="3 4" key="1">
    <citation type="submission" date="2019-02" db="EMBL/GenBank/DDBJ databases">
        <title>Kribbella capetownensis sp. nov. and Kribbella speibonae sp. nov., isolated from soil.</title>
        <authorList>
            <person name="Curtis S.M."/>
            <person name="Norton I."/>
            <person name="Everest G.J."/>
            <person name="Meyers P.R."/>
        </authorList>
    </citation>
    <scope>NUCLEOTIDE SEQUENCE [LARGE SCALE GENOMIC DNA]</scope>
    <source>
        <strain evidence="3 4">YM55</strain>
    </source>
</reference>
<protein>
    <submittedName>
        <fullName evidence="3">LLM class flavin-dependent oxidoreductase</fullName>
    </submittedName>
</protein>
<dbReference type="EMBL" id="SJKC01000003">
    <property type="protein sequence ID" value="TCC36447.1"/>
    <property type="molecule type" value="Genomic_DNA"/>
</dbReference>
<dbReference type="GO" id="GO:0016705">
    <property type="term" value="F:oxidoreductase activity, acting on paired donors, with incorporation or reduction of molecular oxygen"/>
    <property type="evidence" value="ECO:0007669"/>
    <property type="project" value="InterPro"/>
</dbReference>
<evidence type="ECO:0000313" key="4">
    <source>
        <dbReference type="Proteomes" id="UP000294225"/>
    </source>
</evidence>
<gene>
    <name evidence="3" type="ORF">E0H92_27840</name>
</gene>